<organism evidence="2">
    <name type="scientific">Diabrotica virgifera virgifera</name>
    <name type="common">western corn rootworm</name>
    <dbReference type="NCBI Taxonomy" id="50390"/>
    <lineage>
        <taxon>Eukaryota</taxon>
        <taxon>Metazoa</taxon>
        <taxon>Ecdysozoa</taxon>
        <taxon>Arthropoda</taxon>
        <taxon>Hexapoda</taxon>
        <taxon>Insecta</taxon>
        <taxon>Pterygota</taxon>
        <taxon>Neoptera</taxon>
        <taxon>Endopterygota</taxon>
        <taxon>Coleoptera</taxon>
        <taxon>Polyphaga</taxon>
        <taxon>Cucujiformia</taxon>
        <taxon>Chrysomeloidea</taxon>
        <taxon>Chrysomelidae</taxon>
        <taxon>Galerucinae</taxon>
        <taxon>Diabroticina</taxon>
        <taxon>Diabroticites</taxon>
        <taxon>Diabrotica</taxon>
    </lineage>
</organism>
<reference evidence="2" key="1">
    <citation type="submission" date="2025-08" db="UniProtKB">
        <authorList>
            <consortium name="RefSeq"/>
        </authorList>
    </citation>
    <scope>IDENTIFICATION</scope>
    <source>
        <tissue evidence="2">Whole insect</tissue>
    </source>
</reference>
<gene>
    <name evidence="2" type="primary">LOC114342296</name>
</gene>
<protein>
    <submittedName>
        <fullName evidence="2">Nose resistant to fluoxetine protein 6-like</fullName>
    </submittedName>
</protein>
<evidence type="ECO:0000313" key="2">
    <source>
        <dbReference type="RefSeq" id="XP_028148895.1"/>
    </source>
</evidence>
<dbReference type="RefSeq" id="XP_028148895.1">
    <property type="nucleotide sequence ID" value="XM_028293094.1"/>
</dbReference>
<name>A0A6P7GYN7_DIAVI</name>
<keyword evidence="1" id="KW-1133">Transmembrane helix</keyword>
<evidence type="ECO:0000256" key="1">
    <source>
        <dbReference type="SAM" id="Phobius"/>
    </source>
</evidence>
<sequence>AYIKRLISKISDGVHMVGYPTWALCLPSNCTDEDAKYVMSRSQTLGTGIDSITCQTIEDVNPPLDYAAIIGLSILGIVVLVVIMSTVYDLYCQNKYKEYQQSAYTAFSVYTNGKKLFQVSKRVSPLSCLDGIRVISMIWIVMLHTYSVYTTGPVFNSKDVVNEVAEN</sequence>
<dbReference type="InterPro" id="IPR052728">
    <property type="entry name" value="O2_lipid_transport_reg"/>
</dbReference>
<dbReference type="PANTHER" id="PTHR11161">
    <property type="entry name" value="O-ACYLTRANSFERASE"/>
    <property type="match status" value="1"/>
</dbReference>
<dbReference type="AlphaFoldDB" id="A0A6P7GYN7"/>
<feature type="non-terminal residue" evidence="2">
    <location>
        <position position="1"/>
    </location>
</feature>
<dbReference type="PANTHER" id="PTHR11161:SF0">
    <property type="entry name" value="O-ACYLTRANSFERASE LIKE PROTEIN"/>
    <property type="match status" value="1"/>
</dbReference>
<proteinExistence type="predicted"/>
<keyword evidence="1" id="KW-0472">Membrane</keyword>
<keyword evidence="1" id="KW-0812">Transmembrane</keyword>
<dbReference type="InParanoid" id="A0A6P7GYN7"/>
<feature type="transmembrane region" description="Helical" evidence="1">
    <location>
        <begin position="66"/>
        <end position="91"/>
    </location>
</feature>
<accession>A0A6P7GYN7</accession>